<protein>
    <submittedName>
        <fullName evidence="1">Pxp3p</fullName>
    </submittedName>
</protein>
<proteinExistence type="predicted"/>
<dbReference type="EMBL" id="BK006934">
    <property type="protein sequence ID" value="DAZ92295.1"/>
    <property type="molecule type" value="Genomic_DNA"/>
</dbReference>
<evidence type="ECO:0000313" key="2">
    <source>
        <dbReference type="Proteomes" id="UP000002311"/>
    </source>
</evidence>
<gene>
    <name evidence="1" type="primary">PXP3</name>
    <name evidence="1" type="ordered locus">YHL045W</name>
</gene>
<sequence>MKMLLFLNEACIFIDSVCEGIVFWGLCLFVCAECGNAYYRGARVPYKTLFRAFEVSVFGQKEYPNFRFGPSYRFLCLSPYSICCKQPPMEEVILYYPSPDSLIKNRKRVLGVAYL</sequence>
<evidence type="ECO:0000313" key="1">
    <source>
        <dbReference type="EMBL" id="DAZ92295.1"/>
    </source>
</evidence>
<accession>A0ACB2N405</accession>
<name>A0ACB2N405_YEAST</name>
<reference evidence="1 2" key="1">
    <citation type="journal article" date="1994" name="Science">
        <title>Complete nucleotide sequence of Saccharomyces cerevisiae chromosome VIII.</title>
        <authorList>
            <person name="Johnston M."/>
            <person name="Andrews S."/>
            <person name="Brinkman R."/>
            <person name="Cooper J."/>
            <person name="Ding H."/>
            <person name="Dover J."/>
            <person name="Du Z."/>
            <person name="Favello A."/>
            <person name="Fulton L."/>
            <person name="Gattung S. et al."/>
        </authorList>
    </citation>
    <scope>NUCLEOTIDE SEQUENCE [LARGE SCALE GENOMIC DNA]</scope>
    <source>
        <strain evidence="2">ATCC 204508 / S288c</strain>
    </source>
</reference>
<organism evidence="1 2">
    <name type="scientific">Saccharomyces cerevisiae (strain ATCC 204508 / S288c)</name>
    <name type="common">Baker's yeast</name>
    <dbReference type="NCBI Taxonomy" id="559292"/>
    <lineage>
        <taxon>Eukaryota</taxon>
        <taxon>Fungi</taxon>
        <taxon>Dikarya</taxon>
        <taxon>Ascomycota</taxon>
        <taxon>Saccharomycotina</taxon>
        <taxon>Saccharomycetes</taxon>
        <taxon>Saccharomycetales</taxon>
        <taxon>Saccharomycetaceae</taxon>
        <taxon>Saccharomyces</taxon>
    </lineage>
</organism>
<keyword evidence="2" id="KW-1185">Reference proteome</keyword>
<reference evidence="2" key="2">
    <citation type="journal article" date="2014" name="G3 (Bethesda)">
        <title>The reference genome sequence of Saccharomyces cerevisiae: Then and now.</title>
        <authorList>
            <person name="Engel S.R."/>
            <person name="Dietrich F.S."/>
            <person name="Fisk D.G."/>
            <person name="Binkley G."/>
            <person name="Balakrishnan R."/>
            <person name="Costanzo M.C."/>
            <person name="Dwight S.S."/>
            <person name="Hitz B.C."/>
            <person name="Karra K."/>
            <person name="Nash R.S."/>
            <person name="Weng S."/>
            <person name="Wong E.D."/>
            <person name="Lloyd P."/>
            <person name="Skrzypek M.S."/>
            <person name="Miyasato S.R."/>
            <person name="Simison M."/>
            <person name="Cherry J.M."/>
        </authorList>
    </citation>
    <scope>GENOME REANNOTATION</scope>
    <source>
        <strain evidence="2">ATCC 204508 / S288c</strain>
    </source>
</reference>
<dbReference type="Proteomes" id="UP000002311">
    <property type="component" value="Chromosome VIII"/>
</dbReference>